<evidence type="ECO:0000313" key="3">
    <source>
        <dbReference type="Proteomes" id="UP000249886"/>
    </source>
</evidence>
<reference evidence="2 3" key="1">
    <citation type="submission" date="2018-06" db="EMBL/GenBank/DDBJ databases">
        <authorList>
            <consortium name="Pathogen Informatics"/>
            <person name="Doyle S."/>
        </authorList>
    </citation>
    <scope>NUCLEOTIDE SEQUENCE [LARGE SCALE GENOMIC DNA]</scope>
    <source>
        <strain evidence="2 3">NCTC10254</strain>
    </source>
</reference>
<evidence type="ECO:0000256" key="1">
    <source>
        <dbReference type="SAM" id="MobiDB-lite"/>
    </source>
</evidence>
<comment type="caution">
    <text evidence="2">The sequence shown here is derived from an EMBL/GenBank/DDBJ whole genome shotgun (WGS) entry which is preliminary data.</text>
</comment>
<dbReference type="AlphaFoldDB" id="A0A8B4HAL9"/>
<dbReference type="EMBL" id="UARK01000034">
    <property type="protein sequence ID" value="SPW33631.1"/>
    <property type="molecule type" value="Genomic_DNA"/>
</dbReference>
<protein>
    <submittedName>
        <fullName evidence="2">Uncharacterized protein</fullName>
    </submittedName>
</protein>
<organism evidence="2 3">
    <name type="scientific">Corynebacterium matruchotii</name>
    <dbReference type="NCBI Taxonomy" id="43768"/>
    <lineage>
        <taxon>Bacteria</taxon>
        <taxon>Bacillati</taxon>
        <taxon>Actinomycetota</taxon>
        <taxon>Actinomycetes</taxon>
        <taxon>Mycobacteriales</taxon>
        <taxon>Corynebacteriaceae</taxon>
        <taxon>Corynebacterium</taxon>
    </lineage>
</organism>
<sequence>MGKHNKHPDRSPGRNNNNDLAANERSKAKLAYKIIIFATATVKLITEILHCIGS</sequence>
<proteinExistence type="predicted"/>
<name>A0A8B4HAL9_9CORY</name>
<dbReference type="Proteomes" id="UP000249886">
    <property type="component" value="Unassembled WGS sequence"/>
</dbReference>
<feature type="region of interest" description="Disordered" evidence="1">
    <location>
        <begin position="1"/>
        <end position="22"/>
    </location>
</feature>
<accession>A0A8B4HAL9</accession>
<evidence type="ECO:0000313" key="2">
    <source>
        <dbReference type="EMBL" id="SPW33631.1"/>
    </source>
</evidence>
<gene>
    <name evidence="2" type="ORF">NCTC10254_02413</name>
</gene>